<dbReference type="AlphaFoldDB" id="A0A0C6FT41"/>
<keyword evidence="2" id="KW-0614">Plasmid</keyword>
<reference evidence="2 3" key="1">
    <citation type="journal article" date="2015" name="Genome Announc.">
        <title>Complete Genome Sequence of Methylobacterium aquaticum Strain 22A, Isolated from Racomitrium japonicum Moss.</title>
        <authorList>
            <person name="Tani A."/>
            <person name="Ogura Y."/>
            <person name="Hayashi T."/>
            <person name="Kimbara K."/>
        </authorList>
    </citation>
    <scope>NUCLEOTIDE SEQUENCE [LARGE SCALE GENOMIC DNA]</scope>
    <source>
        <strain evidence="2 3">MA-22A</strain>
        <plasmid evidence="3">Plasmid pMaq22A_2p DNA</plasmid>
    </source>
</reference>
<protein>
    <submittedName>
        <fullName evidence="2">Uncharacterized protein</fullName>
    </submittedName>
</protein>
<dbReference type="KEGG" id="maqu:Maq22A_2p42505"/>
<dbReference type="PATRIC" id="fig|270351.10.peg.7415"/>
<geneLocation type="plasmid" evidence="3">
    <name>pMaq22A_2p DNA</name>
</geneLocation>
<organism evidence="2 3">
    <name type="scientific">Methylobacterium aquaticum</name>
    <dbReference type="NCBI Taxonomy" id="270351"/>
    <lineage>
        <taxon>Bacteria</taxon>
        <taxon>Pseudomonadati</taxon>
        <taxon>Pseudomonadota</taxon>
        <taxon>Alphaproteobacteria</taxon>
        <taxon>Hyphomicrobiales</taxon>
        <taxon>Methylobacteriaceae</taxon>
        <taxon>Methylobacterium</taxon>
    </lineage>
</organism>
<feature type="compositionally biased region" description="Polar residues" evidence="1">
    <location>
        <begin position="34"/>
        <end position="55"/>
    </location>
</feature>
<dbReference type="Proteomes" id="UP000061432">
    <property type="component" value="Plasmid pMaq22A_2p"/>
</dbReference>
<evidence type="ECO:0000313" key="3">
    <source>
        <dbReference type="Proteomes" id="UP000061432"/>
    </source>
</evidence>
<feature type="region of interest" description="Disordered" evidence="1">
    <location>
        <begin position="1"/>
        <end position="77"/>
    </location>
</feature>
<dbReference type="EMBL" id="AP014706">
    <property type="protein sequence ID" value="BAQ50232.1"/>
    <property type="molecule type" value="Genomic_DNA"/>
</dbReference>
<proteinExistence type="predicted"/>
<sequence>MPRRLGSPRSPHGFDRRGIPLRTCQGRMAGPDGSQKSNTGTFQSEMPLAQTQGAPTWTGPMGQDLMDWAEGHGCQAR</sequence>
<accession>A0A0C6FT41</accession>
<reference evidence="3" key="2">
    <citation type="submission" date="2015-01" db="EMBL/GenBank/DDBJ databases">
        <title>Complete genome sequence of Methylobacterium aquaticum strain 22A.</title>
        <authorList>
            <person name="Tani A."/>
            <person name="Ogura Y."/>
            <person name="Hayashi T."/>
        </authorList>
    </citation>
    <scope>NUCLEOTIDE SEQUENCE [LARGE SCALE GENOMIC DNA]</scope>
    <source>
        <strain evidence="3">MA-22A</strain>
        <plasmid evidence="3">Plasmid pMaq22A_2p DNA</plasmid>
    </source>
</reference>
<gene>
    <name evidence="2" type="ORF">Maq22A_2p42505</name>
</gene>
<evidence type="ECO:0000256" key="1">
    <source>
        <dbReference type="SAM" id="MobiDB-lite"/>
    </source>
</evidence>
<name>A0A0C6FT41_9HYPH</name>
<evidence type="ECO:0000313" key="2">
    <source>
        <dbReference type="EMBL" id="BAQ50232.1"/>
    </source>
</evidence>